<evidence type="ECO:0000256" key="5">
    <source>
        <dbReference type="SAM" id="Phobius"/>
    </source>
</evidence>
<organism evidence="6">
    <name type="scientific">Culex pipiens</name>
    <name type="common">House mosquito</name>
    <dbReference type="NCBI Taxonomy" id="7175"/>
    <lineage>
        <taxon>Eukaryota</taxon>
        <taxon>Metazoa</taxon>
        <taxon>Ecdysozoa</taxon>
        <taxon>Arthropoda</taxon>
        <taxon>Hexapoda</taxon>
        <taxon>Insecta</taxon>
        <taxon>Pterygota</taxon>
        <taxon>Neoptera</taxon>
        <taxon>Endopterygota</taxon>
        <taxon>Diptera</taxon>
        <taxon>Nematocera</taxon>
        <taxon>Culicoidea</taxon>
        <taxon>Culicidae</taxon>
        <taxon>Culicinae</taxon>
        <taxon>Culicini</taxon>
        <taxon>Culex</taxon>
        <taxon>Culex</taxon>
    </lineage>
</organism>
<dbReference type="EMBL" id="HBUE01198124">
    <property type="protein sequence ID" value="CAG6528537.1"/>
    <property type="molecule type" value="Transcribed_RNA"/>
</dbReference>
<keyword evidence="2 5" id="KW-0812">Transmembrane</keyword>
<sequence length="194" mass="22388">MRNTADEQTFSSAIVCSSSNLRKSKFSQITEYREERFFANVWVQLLLFINVYFSWIWLASNSITLYYEYFNLTTIHRVLSTLSLTIAAPIECLRLYLGYSGNLLDKIPDFAGFWILSVFIQTPLQIYLMTSEPVLKYTTSIVVQGFQCALLVLQVGSSFSVIRRASHFRREQFQSQKSNILEGRQNSNISIISD</sequence>
<dbReference type="GO" id="GO:1905515">
    <property type="term" value="P:non-motile cilium assembly"/>
    <property type="evidence" value="ECO:0007669"/>
    <property type="project" value="TreeGrafter"/>
</dbReference>
<dbReference type="PANTHER" id="PTHR13531:SF6">
    <property type="entry name" value="TMEM (HUMAN TRANSMEMBRANE PROTEIN) HOMOLOG"/>
    <property type="match status" value="1"/>
</dbReference>
<feature type="transmembrane region" description="Helical" evidence="5">
    <location>
        <begin position="37"/>
        <end position="58"/>
    </location>
</feature>
<comment type="subcellular location">
    <subcellularLocation>
        <location evidence="1">Membrane</location>
        <topology evidence="1">Multi-pass membrane protein</topology>
    </subcellularLocation>
</comment>
<accession>A0A8D8H5R8</accession>
<evidence type="ECO:0000313" key="6">
    <source>
        <dbReference type="EMBL" id="CAG6528536.1"/>
    </source>
</evidence>
<dbReference type="EMBL" id="HBUE01304197">
    <property type="protein sequence ID" value="CAG6580282.1"/>
    <property type="molecule type" value="Transcribed_RNA"/>
</dbReference>
<feature type="transmembrane region" description="Helical" evidence="5">
    <location>
        <begin position="78"/>
        <end position="97"/>
    </location>
</feature>
<dbReference type="Pfam" id="PF09799">
    <property type="entry name" value="Transmemb_17"/>
    <property type="match status" value="1"/>
</dbReference>
<dbReference type="InterPro" id="IPR019184">
    <property type="entry name" value="Uncharacterised_TM-17"/>
</dbReference>
<feature type="transmembrane region" description="Helical" evidence="5">
    <location>
        <begin position="109"/>
        <end position="129"/>
    </location>
</feature>
<dbReference type="EMBL" id="HBUE01304196">
    <property type="protein sequence ID" value="CAG6580281.1"/>
    <property type="molecule type" value="Transcribed_RNA"/>
</dbReference>
<evidence type="ECO:0000256" key="1">
    <source>
        <dbReference type="ARBA" id="ARBA00004141"/>
    </source>
</evidence>
<reference evidence="6" key="1">
    <citation type="submission" date="2021-05" db="EMBL/GenBank/DDBJ databases">
        <authorList>
            <person name="Alioto T."/>
            <person name="Alioto T."/>
            <person name="Gomez Garrido J."/>
        </authorList>
    </citation>
    <scope>NUCLEOTIDE SEQUENCE</scope>
</reference>
<evidence type="ECO:0000256" key="4">
    <source>
        <dbReference type="ARBA" id="ARBA00023136"/>
    </source>
</evidence>
<evidence type="ECO:0000256" key="3">
    <source>
        <dbReference type="ARBA" id="ARBA00022989"/>
    </source>
</evidence>
<keyword evidence="3 5" id="KW-1133">Transmembrane helix</keyword>
<dbReference type="EMBL" id="HBUE01083633">
    <property type="protein sequence ID" value="CAG6478682.1"/>
    <property type="molecule type" value="Transcribed_RNA"/>
</dbReference>
<name>A0A8D8H5R8_CULPI</name>
<dbReference type="PANTHER" id="PTHR13531">
    <property type="entry name" value="GEO07735P1-RELATED-RELATED"/>
    <property type="match status" value="1"/>
</dbReference>
<protein>
    <submittedName>
        <fullName evidence="6">Transmembrane protein 17A</fullName>
    </submittedName>
</protein>
<dbReference type="EMBL" id="HBUE01198123">
    <property type="protein sequence ID" value="CAG6528536.1"/>
    <property type="molecule type" value="Transcribed_RNA"/>
</dbReference>
<evidence type="ECO:0000256" key="2">
    <source>
        <dbReference type="ARBA" id="ARBA00022692"/>
    </source>
</evidence>
<dbReference type="GO" id="GO:0035869">
    <property type="term" value="C:ciliary transition zone"/>
    <property type="evidence" value="ECO:0007669"/>
    <property type="project" value="TreeGrafter"/>
</dbReference>
<dbReference type="AlphaFoldDB" id="A0A8D8H5R8"/>
<dbReference type="GO" id="GO:0016020">
    <property type="term" value="C:membrane"/>
    <property type="evidence" value="ECO:0007669"/>
    <property type="project" value="UniProtKB-SubCell"/>
</dbReference>
<keyword evidence="4 5" id="KW-0472">Membrane</keyword>
<proteinExistence type="predicted"/>
<feature type="transmembrane region" description="Helical" evidence="5">
    <location>
        <begin position="141"/>
        <end position="162"/>
    </location>
</feature>